<dbReference type="EMBL" id="CP050854">
    <property type="protein sequence ID" value="QTF07458.1"/>
    <property type="molecule type" value="Genomic_DNA"/>
</dbReference>
<dbReference type="RefSeq" id="WP_208230092.1">
    <property type="nucleotide sequence ID" value="NZ_CP050854.1"/>
</dbReference>
<evidence type="ECO:0000313" key="2">
    <source>
        <dbReference type="EMBL" id="QTF07458.1"/>
    </source>
</evidence>
<reference evidence="2 3" key="1">
    <citation type="submission" date="2020-03" db="EMBL/GenBank/DDBJ databases">
        <authorList>
            <person name="Bakhshi Ganjeh M."/>
        </authorList>
    </citation>
    <scope>NUCLEOTIDE SEQUENCE [LARGE SCALE GENOMIC DNA]</scope>
    <source>
        <strain evidence="3">Iran 50</strain>
    </source>
</reference>
<name>A0ABX7UUT6_9GAMM</name>
<sequence>MRIKKSILATITVASLFTAGSAYAGPVTITFKNLGTAPAKYSPVTSNEVNTSILANPTPLASVSAKGTSIYTVQNLITTDANAAAVRYTIGKKTCVFGTTFVNEVIPGGLFSGTIPKVPKWNKTATASGGATCKATITSTSITGSWAVEFTMK</sequence>
<gene>
    <name evidence="2" type="ORF">HC231_05630</name>
</gene>
<organism evidence="2 3">
    <name type="scientific">Brenneria izadpanahii</name>
    <dbReference type="NCBI Taxonomy" id="2722756"/>
    <lineage>
        <taxon>Bacteria</taxon>
        <taxon>Pseudomonadati</taxon>
        <taxon>Pseudomonadota</taxon>
        <taxon>Gammaproteobacteria</taxon>
        <taxon>Enterobacterales</taxon>
        <taxon>Pectobacteriaceae</taxon>
        <taxon>Brenneria</taxon>
    </lineage>
</organism>
<accession>A0ABX7UUT6</accession>
<keyword evidence="3" id="KW-1185">Reference proteome</keyword>
<proteinExistence type="predicted"/>
<keyword evidence="1" id="KW-0732">Signal</keyword>
<dbReference type="Proteomes" id="UP000671960">
    <property type="component" value="Chromosome"/>
</dbReference>
<evidence type="ECO:0000313" key="3">
    <source>
        <dbReference type="Proteomes" id="UP000671960"/>
    </source>
</evidence>
<feature type="signal peptide" evidence="1">
    <location>
        <begin position="1"/>
        <end position="24"/>
    </location>
</feature>
<protein>
    <submittedName>
        <fullName evidence="2">Uncharacterized protein</fullName>
    </submittedName>
</protein>
<feature type="chain" id="PRO_5046877662" evidence="1">
    <location>
        <begin position="25"/>
        <end position="153"/>
    </location>
</feature>
<evidence type="ECO:0000256" key="1">
    <source>
        <dbReference type="SAM" id="SignalP"/>
    </source>
</evidence>